<proteinExistence type="predicted"/>
<organism evidence="1 2">
    <name type="scientific">Naganishia adeliensis</name>
    <dbReference type="NCBI Taxonomy" id="92952"/>
    <lineage>
        <taxon>Eukaryota</taxon>
        <taxon>Fungi</taxon>
        <taxon>Dikarya</taxon>
        <taxon>Basidiomycota</taxon>
        <taxon>Agaricomycotina</taxon>
        <taxon>Tremellomycetes</taxon>
        <taxon>Filobasidiales</taxon>
        <taxon>Filobasidiaceae</taxon>
        <taxon>Naganishia</taxon>
    </lineage>
</organism>
<accession>A0ACC2VXI7</accession>
<dbReference type="EMBL" id="JASBWS010000055">
    <property type="protein sequence ID" value="KAJ9104184.1"/>
    <property type="molecule type" value="Genomic_DNA"/>
</dbReference>
<name>A0ACC2VXI7_9TREE</name>
<gene>
    <name evidence="1" type="ORF">QFC20_004621</name>
</gene>
<protein>
    <submittedName>
        <fullName evidence="1">Uncharacterized protein</fullName>
    </submittedName>
</protein>
<keyword evidence="2" id="KW-1185">Reference proteome</keyword>
<evidence type="ECO:0000313" key="2">
    <source>
        <dbReference type="Proteomes" id="UP001230649"/>
    </source>
</evidence>
<sequence>MQPLETSNAANSTAQQQPAAPAFAIQKKGLLARTNMMAANPRGGKPTSLFSSMIATNSPSKTDVDENSKRSNADHNPLA</sequence>
<comment type="caution">
    <text evidence="1">The sequence shown here is derived from an EMBL/GenBank/DDBJ whole genome shotgun (WGS) entry which is preliminary data.</text>
</comment>
<evidence type="ECO:0000313" key="1">
    <source>
        <dbReference type="EMBL" id="KAJ9104184.1"/>
    </source>
</evidence>
<reference evidence="1" key="1">
    <citation type="submission" date="2023-04" db="EMBL/GenBank/DDBJ databases">
        <title>Draft Genome sequencing of Naganishia species isolated from polar environments using Oxford Nanopore Technology.</title>
        <authorList>
            <person name="Leo P."/>
            <person name="Venkateswaran K."/>
        </authorList>
    </citation>
    <scope>NUCLEOTIDE SEQUENCE</scope>
    <source>
        <strain evidence="1">MNA-CCFEE 5262</strain>
    </source>
</reference>
<dbReference type="Proteomes" id="UP001230649">
    <property type="component" value="Unassembled WGS sequence"/>
</dbReference>